<dbReference type="STRING" id="92487.SAMN02745130_02977"/>
<dbReference type="Proteomes" id="UP000190460">
    <property type="component" value="Unassembled WGS sequence"/>
</dbReference>
<evidence type="ECO:0000256" key="1">
    <source>
        <dbReference type="ARBA" id="ARBA00011073"/>
    </source>
</evidence>
<dbReference type="RefSeq" id="WP_078923426.1">
    <property type="nucleotide sequence ID" value="NZ_FUYB01000017.1"/>
</dbReference>
<dbReference type="InterPro" id="IPR000209">
    <property type="entry name" value="Peptidase_S8/S53_dom"/>
</dbReference>
<dbReference type="GO" id="GO:0004252">
    <property type="term" value="F:serine-type endopeptidase activity"/>
    <property type="evidence" value="ECO:0007669"/>
    <property type="project" value="UniProtKB-UniRule"/>
</dbReference>
<dbReference type="OrthoDB" id="5405281at2"/>
<evidence type="ECO:0000256" key="3">
    <source>
        <dbReference type="ARBA" id="ARBA00022801"/>
    </source>
</evidence>
<dbReference type="InterPro" id="IPR036852">
    <property type="entry name" value="Peptidase_S8/S53_dom_sf"/>
</dbReference>
<dbReference type="Gene3D" id="3.40.50.200">
    <property type="entry name" value="Peptidase S8/S53 domain"/>
    <property type="match status" value="1"/>
</dbReference>
<dbReference type="InterPro" id="IPR050131">
    <property type="entry name" value="Peptidase_S8_subtilisin-like"/>
</dbReference>
<evidence type="ECO:0000256" key="6">
    <source>
        <dbReference type="SAM" id="SignalP"/>
    </source>
</evidence>
<feature type="active site" description="Charge relay system" evidence="5">
    <location>
        <position position="180"/>
    </location>
</feature>
<keyword evidence="6" id="KW-0732">Signal</keyword>
<dbReference type="GO" id="GO:0006508">
    <property type="term" value="P:proteolysis"/>
    <property type="evidence" value="ECO:0007669"/>
    <property type="project" value="UniProtKB-KW"/>
</dbReference>
<keyword evidence="2 5" id="KW-0645">Protease</keyword>
<evidence type="ECO:0000259" key="7">
    <source>
        <dbReference type="Pfam" id="PF00082"/>
    </source>
</evidence>
<feature type="signal peptide" evidence="6">
    <location>
        <begin position="1"/>
        <end position="34"/>
    </location>
</feature>
<evidence type="ECO:0000313" key="9">
    <source>
        <dbReference type="Proteomes" id="UP000190460"/>
    </source>
</evidence>
<dbReference type="AlphaFoldDB" id="A0A1T4XGF9"/>
<evidence type="ECO:0000256" key="4">
    <source>
        <dbReference type="ARBA" id="ARBA00022825"/>
    </source>
</evidence>
<dbReference type="PANTHER" id="PTHR43806">
    <property type="entry name" value="PEPTIDASE S8"/>
    <property type="match status" value="1"/>
</dbReference>
<dbReference type="PROSITE" id="PS51892">
    <property type="entry name" value="SUBTILASE"/>
    <property type="match status" value="1"/>
</dbReference>
<feature type="chain" id="PRO_5012933630" evidence="6">
    <location>
        <begin position="35"/>
        <end position="429"/>
    </location>
</feature>
<dbReference type="InterPro" id="IPR015500">
    <property type="entry name" value="Peptidase_S8_subtilisin-rel"/>
</dbReference>
<dbReference type="PANTHER" id="PTHR43806:SF11">
    <property type="entry name" value="CEREVISIN-RELATED"/>
    <property type="match status" value="1"/>
</dbReference>
<protein>
    <submittedName>
        <fullName evidence="8">Subtilase family protein</fullName>
    </submittedName>
</protein>
<dbReference type="CDD" id="cd05561">
    <property type="entry name" value="Peptidases_S8_4"/>
    <property type="match status" value="1"/>
</dbReference>
<feature type="domain" description="Peptidase S8/S53" evidence="7">
    <location>
        <begin position="171"/>
        <end position="412"/>
    </location>
</feature>
<reference evidence="8 9" key="1">
    <citation type="submission" date="2017-02" db="EMBL/GenBank/DDBJ databases">
        <authorList>
            <person name="Peterson S.W."/>
        </authorList>
    </citation>
    <scope>NUCLEOTIDE SEQUENCE [LARGE SCALE GENOMIC DNA]</scope>
    <source>
        <strain evidence="8 9">ATCC 49788</strain>
    </source>
</reference>
<comment type="similarity">
    <text evidence="1 5">Belongs to the peptidase S8 family.</text>
</comment>
<evidence type="ECO:0000256" key="2">
    <source>
        <dbReference type="ARBA" id="ARBA00022670"/>
    </source>
</evidence>
<feature type="active site" description="Charge relay system" evidence="5">
    <location>
        <position position="211"/>
    </location>
</feature>
<evidence type="ECO:0000256" key="5">
    <source>
        <dbReference type="PROSITE-ProRule" id="PRU01240"/>
    </source>
</evidence>
<dbReference type="EMBL" id="FUYB01000017">
    <property type="protein sequence ID" value="SKA88636.1"/>
    <property type="molecule type" value="Genomic_DNA"/>
</dbReference>
<dbReference type="Pfam" id="PF00082">
    <property type="entry name" value="Peptidase_S8"/>
    <property type="match status" value="1"/>
</dbReference>
<keyword evidence="3 5" id="KW-0378">Hydrolase</keyword>
<keyword evidence="4 5" id="KW-0720">Serine protease</keyword>
<sequence>MTKLAASLALALKQHAQGLGLVFISLSAASLVAAAPNDPKISYDSPACHISNAWCVGNIHNTDREYRKNELLLLYDAQQSSRFAEDILQRYRLTQKRSDELNSIRTKMLTVATNGQDPKALVDSINKKEEKVEANLSSLFFTAATTPTKPSPVGYPLDLTGIAQAHQFTKGAGVKIGMVDTPIDILHRSLDNSKVRRVELIPAGDANNQKHGTAIAGVLIGQNPRIGIAPEASLYAVSAFSADPKNPNDRSSTAGLVAKAIDLCIQENVDILNLSFAGKSDPLVQKMIQRAINNRIIVVSSAGNGGPTAEPAYPAAIEDVLAVTAVDEQESLFRRANRGSYIDLAAPGVNIFTTSPAGTFDLATGTSMATAHVTGLIALLLSMNKQGVTPSLLQQTAIDLGKQGRDNDYGYGLVNVDRALAALRASANH</sequence>
<organism evidence="8 9">
    <name type="scientific">Thiothrix eikelboomii</name>
    <dbReference type="NCBI Taxonomy" id="92487"/>
    <lineage>
        <taxon>Bacteria</taxon>
        <taxon>Pseudomonadati</taxon>
        <taxon>Pseudomonadota</taxon>
        <taxon>Gammaproteobacteria</taxon>
        <taxon>Thiotrichales</taxon>
        <taxon>Thiotrichaceae</taxon>
        <taxon>Thiothrix</taxon>
    </lineage>
</organism>
<feature type="active site" description="Charge relay system" evidence="5">
    <location>
        <position position="367"/>
    </location>
</feature>
<evidence type="ECO:0000313" key="8">
    <source>
        <dbReference type="EMBL" id="SKA88636.1"/>
    </source>
</evidence>
<name>A0A1T4XGF9_9GAMM</name>
<proteinExistence type="inferred from homology"/>
<dbReference type="SUPFAM" id="SSF52743">
    <property type="entry name" value="Subtilisin-like"/>
    <property type="match status" value="1"/>
</dbReference>
<accession>A0A1T4XGF9</accession>
<gene>
    <name evidence="8" type="ORF">SAMN02745130_02977</name>
</gene>
<keyword evidence="9" id="KW-1185">Reference proteome</keyword>
<dbReference type="PRINTS" id="PR00723">
    <property type="entry name" value="SUBTILISIN"/>
</dbReference>